<dbReference type="PROSITE" id="PS51186">
    <property type="entry name" value="GNAT"/>
    <property type="match status" value="1"/>
</dbReference>
<evidence type="ECO:0000256" key="1">
    <source>
        <dbReference type="ARBA" id="ARBA00022679"/>
    </source>
</evidence>
<dbReference type="OrthoDB" id="3174517at2"/>
<feature type="domain" description="N-acetyltransferase" evidence="3">
    <location>
        <begin position="3"/>
        <end position="173"/>
    </location>
</feature>
<dbReference type="PANTHER" id="PTHR43877">
    <property type="entry name" value="AMINOALKYLPHOSPHONATE N-ACETYLTRANSFERASE-RELATED-RELATED"/>
    <property type="match status" value="1"/>
</dbReference>
<sequence length="173" mass="18671">MHLVERPVTAPDAHLLLTHYFTSRELDFPRALGTYRVTYPDPAQFVPPAGVFLVATDDTGEPVGCGGIRMLPASDRARLPERGVAGSAHNAPTPVYEVKHVWLEPAARGQGWASILMAALEDRARAFGADTVVLDTNASLASAARLYARLGYGGVGPYNDNPNATNWYLKRLG</sequence>
<organism evidence="4 5">
    <name type="scientific">Subtercola boreus</name>
    <dbReference type="NCBI Taxonomy" id="120213"/>
    <lineage>
        <taxon>Bacteria</taxon>
        <taxon>Bacillati</taxon>
        <taxon>Actinomycetota</taxon>
        <taxon>Actinomycetes</taxon>
        <taxon>Micrococcales</taxon>
        <taxon>Microbacteriaceae</taxon>
        <taxon>Subtercola</taxon>
    </lineage>
</organism>
<dbReference type="SUPFAM" id="SSF55729">
    <property type="entry name" value="Acyl-CoA N-acyltransferases (Nat)"/>
    <property type="match status" value="1"/>
</dbReference>
<gene>
    <name evidence="4" type="ORF">B7R25_08700</name>
</gene>
<dbReference type="InterPro" id="IPR050832">
    <property type="entry name" value="Bact_Acetyltransf"/>
</dbReference>
<dbReference type="InterPro" id="IPR016181">
    <property type="entry name" value="Acyl_CoA_acyltransferase"/>
</dbReference>
<accession>A0A3E0WCZ3</accession>
<reference evidence="4 5" key="1">
    <citation type="submission" date="2017-04" db="EMBL/GenBank/DDBJ databases">
        <title>Comparative genome analysis of Subtercola boreus.</title>
        <authorList>
            <person name="Cho Y.-J."/>
            <person name="Cho A."/>
            <person name="Kim O.-S."/>
            <person name="Lee J.-I."/>
        </authorList>
    </citation>
    <scope>NUCLEOTIDE SEQUENCE [LARGE SCALE GENOMIC DNA]</scope>
    <source>
        <strain evidence="4 5">P28004</strain>
    </source>
</reference>
<protein>
    <recommendedName>
        <fullName evidence="3">N-acetyltransferase domain-containing protein</fullName>
    </recommendedName>
</protein>
<evidence type="ECO:0000313" key="5">
    <source>
        <dbReference type="Proteomes" id="UP000257080"/>
    </source>
</evidence>
<dbReference type="AlphaFoldDB" id="A0A3E0WCZ3"/>
<keyword evidence="2" id="KW-0012">Acyltransferase</keyword>
<dbReference type="Gene3D" id="3.40.630.30">
    <property type="match status" value="1"/>
</dbReference>
<evidence type="ECO:0000259" key="3">
    <source>
        <dbReference type="PROSITE" id="PS51186"/>
    </source>
</evidence>
<dbReference type="PANTHER" id="PTHR43877:SF2">
    <property type="entry name" value="AMINOALKYLPHOSPHONATE N-ACETYLTRANSFERASE-RELATED"/>
    <property type="match status" value="1"/>
</dbReference>
<keyword evidence="1" id="KW-0808">Transferase</keyword>
<comment type="caution">
    <text evidence="4">The sequence shown here is derived from an EMBL/GenBank/DDBJ whole genome shotgun (WGS) entry which is preliminary data.</text>
</comment>
<dbReference type="GO" id="GO:0016747">
    <property type="term" value="F:acyltransferase activity, transferring groups other than amino-acyl groups"/>
    <property type="evidence" value="ECO:0007669"/>
    <property type="project" value="InterPro"/>
</dbReference>
<name>A0A3E0WCZ3_9MICO</name>
<evidence type="ECO:0000313" key="4">
    <source>
        <dbReference type="EMBL" id="RFA27128.1"/>
    </source>
</evidence>
<dbReference type="RefSeq" id="WP_116418578.1">
    <property type="nucleotide sequence ID" value="NZ_NBXC01000015.1"/>
</dbReference>
<proteinExistence type="predicted"/>
<dbReference type="Proteomes" id="UP000257080">
    <property type="component" value="Unassembled WGS sequence"/>
</dbReference>
<dbReference type="CDD" id="cd04301">
    <property type="entry name" value="NAT_SF"/>
    <property type="match status" value="1"/>
</dbReference>
<dbReference type="Pfam" id="PF00583">
    <property type="entry name" value="Acetyltransf_1"/>
    <property type="match status" value="1"/>
</dbReference>
<evidence type="ECO:0000256" key="2">
    <source>
        <dbReference type="ARBA" id="ARBA00023315"/>
    </source>
</evidence>
<dbReference type="EMBL" id="NBXE01000020">
    <property type="protein sequence ID" value="RFA27128.1"/>
    <property type="molecule type" value="Genomic_DNA"/>
</dbReference>
<dbReference type="InterPro" id="IPR000182">
    <property type="entry name" value="GNAT_dom"/>
</dbReference>